<dbReference type="VEuPathDB" id="VectorBase:SCAU010282"/>
<evidence type="ECO:0000313" key="2">
    <source>
        <dbReference type="Proteomes" id="UP000095300"/>
    </source>
</evidence>
<gene>
    <name evidence="1" type="primary">106086202</name>
</gene>
<accession>A0A1I8PQT9</accession>
<dbReference type="AlphaFoldDB" id="A0A1I8PQT9"/>
<protein>
    <submittedName>
        <fullName evidence="1">Uncharacterized protein</fullName>
    </submittedName>
</protein>
<proteinExistence type="predicted"/>
<keyword evidence="2" id="KW-1185">Reference proteome</keyword>
<name>A0A1I8PQT9_STOCA</name>
<dbReference type="STRING" id="35570.A0A1I8PQT9"/>
<dbReference type="Proteomes" id="UP000095300">
    <property type="component" value="Unassembled WGS sequence"/>
</dbReference>
<dbReference type="EnsemblMetazoa" id="SCAU010282-RA">
    <property type="protein sequence ID" value="SCAU010282-PA"/>
    <property type="gene ID" value="SCAU010282"/>
</dbReference>
<organism evidence="1 2">
    <name type="scientific">Stomoxys calcitrans</name>
    <name type="common">Stable fly</name>
    <name type="synonym">Conops calcitrans</name>
    <dbReference type="NCBI Taxonomy" id="35570"/>
    <lineage>
        <taxon>Eukaryota</taxon>
        <taxon>Metazoa</taxon>
        <taxon>Ecdysozoa</taxon>
        <taxon>Arthropoda</taxon>
        <taxon>Hexapoda</taxon>
        <taxon>Insecta</taxon>
        <taxon>Pterygota</taxon>
        <taxon>Neoptera</taxon>
        <taxon>Endopterygota</taxon>
        <taxon>Diptera</taxon>
        <taxon>Brachycera</taxon>
        <taxon>Muscomorpha</taxon>
        <taxon>Muscoidea</taxon>
        <taxon>Muscidae</taxon>
        <taxon>Stomoxys</taxon>
    </lineage>
</organism>
<sequence length="378" mass="45095">MEVRKILLMYKPGNFILKYYQSFGMLTSALRSDLVHVIVDHFVLNNEFVCVTQCRSLAQQIVELFPTENLETYFSQENKSVTPKGKLWNHYQNERRMQKRNSFKQYTKSNRLKMESTCAGLKNIDDVSFLLKKWNKTFHYRRYQLSSEYFSNWKAYFDEYPFCKQQNYAIFIDADLATLYPDLTFNDQLWEDFLNNFQIHFWNRINEETPKKLFNEICALNELNTTTDYFAIRILQLLHAVLNNNNTYVEDPLRQFTVEVNNFSDLKNIVLNRKKYCLHHELQCKPYIAVVRQNDIYVHYSVVLDATGFGCDNYKEALILCFKLFLFFDISFPEDSFGVWLFIQQYFFNKPSHIVDATVNAFIDEVRARSNVDLELKT</sequence>
<reference evidence="1" key="1">
    <citation type="submission" date="2020-05" db="UniProtKB">
        <authorList>
            <consortium name="EnsemblMetazoa"/>
        </authorList>
    </citation>
    <scope>IDENTIFICATION</scope>
    <source>
        <strain evidence="1">USDA</strain>
    </source>
</reference>
<evidence type="ECO:0000313" key="1">
    <source>
        <dbReference type="EnsemblMetazoa" id="SCAU010282-PA"/>
    </source>
</evidence>